<dbReference type="PANTHER" id="PTHR21077">
    <property type="entry name" value="EME1 PROTEIN"/>
    <property type="match status" value="1"/>
</dbReference>
<dbReference type="Proteomes" id="UP001153954">
    <property type="component" value="Unassembled WGS sequence"/>
</dbReference>
<gene>
    <name evidence="14" type="ORF">EEDITHA_LOCUS9044</name>
</gene>
<keyword evidence="3" id="KW-0540">Nuclease</keyword>
<evidence type="ECO:0000256" key="2">
    <source>
        <dbReference type="ARBA" id="ARBA00004123"/>
    </source>
</evidence>
<evidence type="ECO:0000256" key="10">
    <source>
        <dbReference type="ARBA" id="ARBA00023204"/>
    </source>
</evidence>
<dbReference type="GO" id="GO:0000712">
    <property type="term" value="P:resolution of meiotic recombination intermediates"/>
    <property type="evidence" value="ECO:0007669"/>
    <property type="project" value="TreeGrafter"/>
</dbReference>
<evidence type="ECO:0000313" key="14">
    <source>
        <dbReference type="EMBL" id="CAH2093371.1"/>
    </source>
</evidence>
<keyword evidence="11" id="KW-0539">Nucleus</keyword>
<evidence type="ECO:0000256" key="4">
    <source>
        <dbReference type="ARBA" id="ARBA00022723"/>
    </source>
</evidence>
<name>A0AAU9U2S6_EUPED</name>
<dbReference type="GO" id="GO:0006302">
    <property type="term" value="P:double-strand break repair"/>
    <property type="evidence" value="ECO:0007669"/>
    <property type="project" value="TreeGrafter"/>
</dbReference>
<organism evidence="14 15">
    <name type="scientific">Euphydryas editha</name>
    <name type="common">Edith's checkerspot</name>
    <dbReference type="NCBI Taxonomy" id="104508"/>
    <lineage>
        <taxon>Eukaryota</taxon>
        <taxon>Metazoa</taxon>
        <taxon>Ecdysozoa</taxon>
        <taxon>Arthropoda</taxon>
        <taxon>Hexapoda</taxon>
        <taxon>Insecta</taxon>
        <taxon>Pterygota</taxon>
        <taxon>Neoptera</taxon>
        <taxon>Endopterygota</taxon>
        <taxon>Lepidoptera</taxon>
        <taxon>Glossata</taxon>
        <taxon>Ditrysia</taxon>
        <taxon>Papilionoidea</taxon>
        <taxon>Nymphalidae</taxon>
        <taxon>Nymphalinae</taxon>
        <taxon>Euphydryas</taxon>
    </lineage>
</organism>
<dbReference type="Pfam" id="PF21292">
    <property type="entry name" value="EME1-MUS81_C"/>
    <property type="match status" value="1"/>
</dbReference>
<evidence type="ECO:0000256" key="5">
    <source>
        <dbReference type="ARBA" id="ARBA00022759"/>
    </source>
</evidence>
<dbReference type="GO" id="GO:0048476">
    <property type="term" value="C:Holliday junction resolvase complex"/>
    <property type="evidence" value="ECO:0007669"/>
    <property type="project" value="InterPro"/>
</dbReference>
<dbReference type="Gene3D" id="1.10.150.670">
    <property type="entry name" value="Crossover junction endonuclease EME1, DNA-binding domain"/>
    <property type="match status" value="1"/>
</dbReference>
<evidence type="ECO:0000256" key="13">
    <source>
        <dbReference type="SAM" id="MobiDB-lite"/>
    </source>
</evidence>
<keyword evidence="7" id="KW-0378">Hydrolase</keyword>
<evidence type="ECO:0000313" key="15">
    <source>
        <dbReference type="Proteomes" id="UP001153954"/>
    </source>
</evidence>
<feature type="region of interest" description="Disordered" evidence="13">
    <location>
        <begin position="1"/>
        <end position="66"/>
    </location>
</feature>
<dbReference type="GO" id="GO:0031573">
    <property type="term" value="P:mitotic intra-S DNA damage checkpoint signaling"/>
    <property type="evidence" value="ECO:0007669"/>
    <property type="project" value="TreeGrafter"/>
</dbReference>
<evidence type="ECO:0000256" key="3">
    <source>
        <dbReference type="ARBA" id="ARBA00022722"/>
    </source>
</evidence>
<dbReference type="InterPro" id="IPR033310">
    <property type="entry name" value="Mms4/EME1/EME2"/>
</dbReference>
<evidence type="ECO:0000256" key="9">
    <source>
        <dbReference type="ARBA" id="ARBA00023172"/>
    </source>
</evidence>
<feature type="compositionally biased region" description="Basic and acidic residues" evidence="13">
    <location>
        <begin position="52"/>
        <end position="66"/>
    </location>
</feature>
<keyword evidence="4" id="KW-0479">Metal-binding</keyword>
<comment type="subcellular location">
    <subcellularLocation>
        <location evidence="2">Nucleus</location>
    </subcellularLocation>
</comment>
<protein>
    <recommendedName>
        <fullName evidence="16">Crossover junction endonuclease EME1</fullName>
    </recommendedName>
</protein>
<evidence type="ECO:0008006" key="16">
    <source>
        <dbReference type="Google" id="ProtNLM"/>
    </source>
</evidence>
<comment type="caution">
    <text evidence="14">The sequence shown here is derived from an EMBL/GenBank/DDBJ whole genome shotgun (WGS) entry which is preliminary data.</text>
</comment>
<dbReference type="Gene3D" id="3.40.50.10130">
    <property type="match status" value="1"/>
</dbReference>
<keyword evidence="5" id="KW-0255">Endonuclease</keyword>
<dbReference type="AlphaFoldDB" id="A0AAU9U2S6"/>
<keyword evidence="8" id="KW-0460">Magnesium</keyword>
<keyword evidence="12" id="KW-0469">Meiosis</keyword>
<dbReference type="GO" id="GO:0046872">
    <property type="term" value="F:metal ion binding"/>
    <property type="evidence" value="ECO:0007669"/>
    <property type="project" value="UniProtKB-KW"/>
</dbReference>
<dbReference type="GO" id="GO:0031297">
    <property type="term" value="P:replication fork processing"/>
    <property type="evidence" value="ECO:0007669"/>
    <property type="project" value="TreeGrafter"/>
</dbReference>
<dbReference type="PANTHER" id="PTHR21077:SF5">
    <property type="entry name" value="CROSSOVER JUNCTION ENDONUCLEASE MMS4"/>
    <property type="match status" value="1"/>
</dbReference>
<keyword evidence="9" id="KW-0233">DNA recombination</keyword>
<sequence>MDMIELSSDDSNHSDHYVMPKKDLAVLDTEDNENEQIVSSSGRISKKRRGRNKDESLAKKQKADRQALKQKIAEERRAAKNANKIFKPGECMKHMTLEIHPVLLESWFCADVQRELSASGAHLKTSSTLCDPALVLWTRLVPPSLINNDGMVELSPSKQRCNHGLYIQTAQDIENLVATKTLANRVQRVKDLAGCDLTLVLFGVKDYFKTSGRKTNNSKQKLMTEIDLEKAITDLLVTAGCDTQTVNTPGELALSLVHFTKAIAEEPYKKAKRELDEQADFYMRGDNKKCVSVDKDGNGLSRLWQQMIAILPLSSLETSRALCAQYQTPLALYEALQKSTGVTDVANVGVSRAAVPGSKSRRIGPEFARKLHTLFTADDGSVLLE</sequence>
<dbReference type="GO" id="GO:0005634">
    <property type="term" value="C:nucleus"/>
    <property type="evidence" value="ECO:0007669"/>
    <property type="project" value="UniProtKB-SubCell"/>
</dbReference>
<proteinExistence type="predicted"/>
<accession>A0AAU9U2S6</accession>
<evidence type="ECO:0000256" key="6">
    <source>
        <dbReference type="ARBA" id="ARBA00022763"/>
    </source>
</evidence>
<dbReference type="InterPro" id="IPR042530">
    <property type="entry name" value="EME1/EME2_C"/>
</dbReference>
<keyword evidence="15" id="KW-1185">Reference proteome</keyword>
<evidence type="ECO:0000256" key="7">
    <source>
        <dbReference type="ARBA" id="ARBA00022801"/>
    </source>
</evidence>
<dbReference type="EMBL" id="CAKOGL010000013">
    <property type="protein sequence ID" value="CAH2093371.1"/>
    <property type="molecule type" value="Genomic_DNA"/>
</dbReference>
<evidence type="ECO:0000256" key="11">
    <source>
        <dbReference type="ARBA" id="ARBA00023242"/>
    </source>
</evidence>
<comment type="cofactor">
    <cofactor evidence="1">
        <name>Mg(2+)</name>
        <dbReference type="ChEBI" id="CHEBI:18420"/>
    </cofactor>
</comment>
<evidence type="ECO:0000256" key="8">
    <source>
        <dbReference type="ARBA" id="ARBA00022842"/>
    </source>
</evidence>
<feature type="compositionally biased region" description="Basic and acidic residues" evidence="13">
    <location>
        <begin position="10"/>
        <end position="25"/>
    </location>
</feature>
<evidence type="ECO:0000256" key="12">
    <source>
        <dbReference type="ARBA" id="ARBA00023254"/>
    </source>
</evidence>
<reference evidence="14" key="1">
    <citation type="submission" date="2022-03" db="EMBL/GenBank/DDBJ databases">
        <authorList>
            <person name="Tunstrom K."/>
        </authorList>
    </citation>
    <scope>NUCLEOTIDE SEQUENCE</scope>
</reference>
<keyword evidence="6" id="KW-0227">DNA damage</keyword>
<evidence type="ECO:0000256" key="1">
    <source>
        <dbReference type="ARBA" id="ARBA00001946"/>
    </source>
</evidence>
<keyword evidence="10" id="KW-0234">DNA repair</keyword>
<dbReference type="GO" id="GO:0008821">
    <property type="term" value="F:crossover junction DNA endonuclease activity"/>
    <property type="evidence" value="ECO:0007669"/>
    <property type="project" value="TreeGrafter"/>
</dbReference>